<evidence type="ECO:0000256" key="1">
    <source>
        <dbReference type="ARBA" id="ARBA00022801"/>
    </source>
</evidence>
<dbReference type="InterPro" id="IPR051620">
    <property type="entry name" value="ORF904-like_C"/>
</dbReference>
<evidence type="ECO:0000313" key="3">
    <source>
        <dbReference type="Proteomes" id="UP000076858"/>
    </source>
</evidence>
<dbReference type="PANTHER" id="PTHR35372:SF2">
    <property type="entry name" value="SF3 HELICASE DOMAIN-CONTAINING PROTEIN"/>
    <property type="match status" value="1"/>
</dbReference>
<name>A0A164Z870_9CRUS</name>
<proteinExistence type="predicted"/>
<dbReference type="GO" id="GO:0016787">
    <property type="term" value="F:hydrolase activity"/>
    <property type="evidence" value="ECO:0007669"/>
    <property type="project" value="UniProtKB-KW"/>
</dbReference>
<evidence type="ECO:0008006" key="4">
    <source>
        <dbReference type="Google" id="ProtNLM"/>
    </source>
</evidence>
<evidence type="ECO:0000313" key="2">
    <source>
        <dbReference type="EMBL" id="KZS16065.1"/>
    </source>
</evidence>
<sequence>MLFRNARNLVFKHKHPEENVQNDEWSEIFTVGTKYAFSENTEEEIQTLLSFMSSILPDEDILNFFFDILAESTFGRNTHNKIILMLGKCANGKSTMTSVLAYAFGDLFEAFGHSAAVKKQLIEITDNHCVRLIGMADTPTLNFNHSLLKQLSGLDSIPVKELHPTATIRTCEAMIIFGGSTVMHVYDSMSEETRRNVRKREEITEAQMRAMGKTLMVFLCKRQADRMREAKAKSQERTRKLEIPQSLKKFQEECILKTHDFLEFVRSNFERSFSENDIIETSTIREMYLSRFKKTKTFSLETVENMLESVFEKVTKQERNYVKLKIIQRESNDV</sequence>
<accession>A0A164Z870</accession>
<dbReference type="EMBL" id="LRGB01000767">
    <property type="protein sequence ID" value="KZS16065.1"/>
    <property type="molecule type" value="Genomic_DNA"/>
</dbReference>
<comment type="caution">
    <text evidence="2">The sequence shown here is derived from an EMBL/GenBank/DDBJ whole genome shotgun (WGS) entry which is preliminary data.</text>
</comment>
<dbReference type="PANTHER" id="PTHR35372">
    <property type="entry name" value="ATP BINDING PROTEIN-RELATED"/>
    <property type="match status" value="1"/>
</dbReference>
<gene>
    <name evidence="2" type="ORF">APZ42_018269</name>
</gene>
<keyword evidence="3" id="KW-1185">Reference proteome</keyword>
<reference evidence="2 3" key="1">
    <citation type="submission" date="2016-03" db="EMBL/GenBank/DDBJ databases">
        <title>EvidentialGene: Evidence-directed Construction of Genes on Genomes.</title>
        <authorList>
            <person name="Gilbert D.G."/>
            <person name="Choi J.-H."/>
            <person name="Mockaitis K."/>
            <person name="Colbourne J."/>
            <person name="Pfrender M."/>
        </authorList>
    </citation>
    <scope>NUCLEOTIDE SEQUENCE [LARGE SCALE GENOMIC DNA]</scope>
    <source>
        <strain evidence="2 3">Xinb3</strain>
        <tissue evidence="2">Complete organism</tissue>
    </source>
</reference>
<dbReference type="AlphaFoldDB" id="A0A164Z870"/>
<dbReference type="Proteomes" id="UP000076858">
    <property type="component" value="Unassembled WGS sequence"/>
</dbReference>
<organism evidence="2 3">
    <name type="scientific">Daphnia magna</name>
    <dbReference type="NCBI Taxonomy" id="35525"/>
    <lineage>
        <taxon>Eukaryota</taxon>
        <taxon>Metazoa</taxon>
        <taxon>Ecdysozoa</taxon>
        <taxon>Arthropoda</taxon>
        <taxon>Crustacea</taxon>
        <taxon>Branchiopoda</taxon>
        <taxon>Diplostraca</taxon>
        <taxon>Cladocera</taxon>
        <taxon>Anomopoda</taxon>
        <taxon>Daphniidae</taxon>
        <taxon>Daphnia</taxon>
    </lineage>
</organism>
<keyword evidence="1" id="KW-0378">Hydrolase</keyword>
<protein>
    <recommendedName>
        <fullName evidence="4">SF3 helicase domain-containing protein</fullName>
    </recommendedName>
</protein>